<dbReference type="AlphaFoldDB" id="A0AAV4TIW6"/>
<name>A0AAV4TIW6_CAEEX</name>
<reference evidence="1 2" key="1">
    <citation type="submission" date="2021-06" db="EMBL/GenBank/DDBJ databases">
        <title>Caerostris extrusa draft genome.</title>
        <authorList>
            <person name="Kono N."/>
            <person name="Arakawa K."/>
        </authorList>
    </citation>
    <scope>NUCLEOTIDE SEQUENCE [LARGE SCALE GENOMIC DNA]</scope>
</reference>
<dbReference type="EMBL" id="BPLR01011242">
    <property type="protein sequence ID" value="GIY45159.1"/>
    <property type="molecule type" value="Genomic_DNA"/>
</dbReference>
<organism evidence="1 2">
    <name type="scientific">Caerostris extrusa</name>
    <name type="common">Bark spider</name>
    <name type="synonym">Caerostris bankana</name>
    <dbReference type="NCBI Taxonomy" id="172846"/>
    <lineage>
        <taxon>Eukaryota</taxon>
        <taxon>Metazoa</taxon>
        <taxon>Ecdysozoa</taxon>
        <taxon>Arthropoda</taxon>
        <taxon>Chelicerata</taxon>
        <taxon>Arachnida</taxon>
        <taxon>Araneae</taxon>
        <taxon>Araneomorphae</taxon>
        <taxon>Entelegynae</taxon>
        <taxon>Araneoidea</taxon>
        <taxon>Araneidae</taxon>
        <taxon>Caerostris</taxon>
    </lineage>
</organism>
<accession>A0AAV4TIW6</accession>
<dbReference type="Proteomes" id="UP001054945">
    <property type="component" value="Unassembled WGS sequence"/>
</dbReference>
<evidence type="ECO:0000313" key="2">
    <source>
        <dbReference type="Proteomes" id="UP001054945"/>
    </source>
</evidence>
<comment type="caution">
    <text evidence="1">The sequence shown here is derived from an EMBL/GenBank/DDBJ whole genome shotgun (WGS) entry which is preliminary data.</text>
</comment>
<proteinExistence type="predicted"/>
<sequence>MAIQQMNSRYEFPHQKQKESLLLRDHIAIPMSPLMKTTTGYWKTGALVGQTALSSSSTVKALADLILKKSDDHLGPMRWRNKLMENLGFHCWSIVAVW</sequence>
<protein>
    <submittedName>
        <fullName evidence="1">Uncharacterized protein</fullName>
    </submittedName>
</protein>
<keyword evidence="2" id="KW-1185">Reference proteome</keyword>
<evidence type="ECO:0000313" key="1">
    <source>
        <dbReference type="EMBL" id="GIY45159.1"/>
    </source>
</evidence>
<gene>
    <name evidence="1" type="ORF">CEXT_755741</name>
</gene>